<name>A0A8X6JLS3_TRICU</name>
<accession>A0A8X6JLS3</accession>
<dbReference type="Pfam" id="PF25691">
    <property type="entry name" value="BW3TFN"/>
    <property type="match status" value="1"/>
</dbReference>
<proteinExistence type="predicted"/>
<dbReference type="InterPro" id="IPR058040">
    <property type="entry name" value="BW3TFN"/>
</dbReference>
<evidence type="ECO:0000313" key="1">
    <source>
        <dbReference type="EMBL" id="GFR11616.1"/>
    </source>
</evidence>
<reference evidence="1" key="1">
    <citation type="submission" date="2020-07" db="EMBL/GenBank/DDBJ databases">
        <title>Multicomponent nature underlies the extraordinary mechanical properties of spider dragline silk.</title>
        <authorList>
            <person name="Kono N."/>
            <person name="Nakamura H."/>
            <person name="Mori M."/>
            <person name="Yoshida Y."/>
            <person name="Ohtoshi R."/>
            <person name="Malay A.D."/>
            <person name="Moran D.A.P."/>
            <person name="Tomita M."/>
            <person name="Numata K."/>
            <person name="Arakawa K."/>
        </authorList>
    </citation>
    <scope>NUCLEOTIDE SEQUENCE</scope>
</reference>
<protein>
    <submittedName>
        <fullName evidence="1">Uncharacterized protein</fullName>
    </submittedName>
</protein>
<dbReference type="EMBL" id="BMAO01016853">
    <property type="protein sequence ID" value="GFR11616.1"/>
    <property type="molecule type" value="Genomic_DNA"/>
</dbReference>
<keyword evidence="2" id="KW-1185">Reference proteome</keyword>
<dbReference type="Proteomes" id="UP000887116">
    <property type="component" value="Unassembled WGS sequence"/>
</dbReference>
<comment type="caution">
    <text evidence="1">The sequence shown here is derived from an EMBL/GenBank/DDBJ whole genome shotgun (WGS) entry which is preliminary data.</text>
</comment>
<evidence type="ECO:0000313" key="2">
    <source>
        <dbReference type="Proteomes" id="UP000887116"/>
    </source>
</evidence>
<sequence>MHFFWTKIFQILNIYYISLSNSSQVSILTQSGRAAIAASIKEQVIHLAWGSGDANWESSHRAEKTFVKNRVMLDHFPVKEVKIFQGSTTYKPSIDYTIDSNTGTIKCLENSSITTDSKVTVEYIRSTPAEPITSTKLLNELGRRIVDEVLFCTGDENGELITPSGRFKSSNMPTNNLYLKFTFDFTDAANQVIRELGIMVGTKVKEALPPGRRYFEPKDIENPGILLVLEHTVPLIRTAATRETFSFVVTF</sequence>
<organism evidence="1 2">
    <name type="scientific">Trichonephila clavata</name>
    <name type="common">Joro spider</name>
    <name type="synonym">Nephila clavata</name>
    <dbReference type="NCBI Taxonomy" id="2740835"/>
    <lineage>
        <taxon>Eukaryota</taxon>
        <taxon>Metazoa</taxon>
        <taxon>Ecdysozoa</taxon>
        <taxon>Arthropoda</taxon>
        <taxon>Chelicerata</taxon>
        <taxon>Arachnida</taxon>
        <taxon>Araneae</taxon>
        <taxon>Araneomorphae</taxon>
        <taxon>Entelegynae</taxon>
        <taxon>Araneoidea</taxon>
        <taxon>Nephilidae</taxon>
        <taxon>Trichonephila</taxon>
    </lineage>
</organism>
<gene>
    <name evidence="1" type="ORF">TNCT_280431</name>
</gene>
<dbReference type="AlphaFoldDB" id="A0A8X6JLS3"/>